<keyword evidence="4" id="KW-1185">Reference proteome</keyword>
<dbReference type="GeneID" id="37031391"/>
<reference evidence="3 4" key="1">
    <citation type="journal article" date="2018" name="Mol. Biol. Evol.">
        <title>Broad Genomic Sampling Reveals a Smut Pathogenic Ancestry of the Fungal Clade Ustilaginomycotina.</title>
        <authorList>
            <person name="Kijpornyongpan T."/>
            <person name="Mondo S.J."/>
            <person name="Barry K."/>
            <person name="Sandor L."/>
            <person name="Lee J."/>
            <person name="Lipzen A."/>
            <person name="Pangilinan J."/>
            <person name="LaButti K."/>
            <person name="Hainaut M."/>
            <person name="Henrissat B."/>
            <person name="Grigoriev I.V."/>
            <person name="Spatafora J.W."/>
            <person name="Aime M.C."/>
        </authorList>
    </citation>
    <scope>NUCLEOTIDE SEQUENCE [LARGE SCALE GENOMIC DNA]</scope>
    <source>
        <strain evidence="3 4">MCA 5214</strain>
    </source>
</reference>
<dbReference type="RefSeq" id="XP_025361140.1">
    <property type="nucleotide sequence ID" value="XM_025509568.1"/>
</dbReference>
<keyword evidence="2" id="KW-1133">Transmembrane helix</keyword>
<dbReference type="Proteomes" id="UP000245884">
    <property type="component" value="Unassembled WGS sequence"/>
</dbReference>
<feature type="transmembrane region" description="Helical" evidence="2">
    <location>
        <begin position="27"/>
        <end position="49"/>
    </location>
</feature>
<evidence type="ECO:0000256" key="2">
    <source>
        <dbReference type="SAM" id="Phobius"/>
    </source>
</evidence>
<feature type="region of interest" description="Disordered" evidence="1">
    <location>
        <begin position="197"/>
        <end position="231"/>
    </location>
</feature>
<dbReference type="AlphaFoldDB" id="A0A316UP34"/>
<keyword evidence="2" id="KW-0812">Transmembrane</keyword>
<keyword evidence="2" id="KW-0472">Membrane</keyword>
<protein>
    <submittedName>
        <fullName evidence="3">Uncharacterized protein</fullName>
    </submittedName>
</protein>
<evidence type="ECO:0000313" key="4">
    <source>
        <dbReference type="Proteomes" id="UP000245884"/>
    </source>
</evidence>
<proteinExistence type="predicted"/>
<evidence type="ECO:0000256" key="1">
    <source>
        <dbReference type="SAM" id="MobiDB-lite"/>
    </source>
</evidence>
<organism evidence="3 4">
    <name type="scientific">Jaminaea rosea</name>
    <dbReference type="NCBI Taxonomy" id="1569628"/>
    <lineage>
        <taxon>Eukaryota</taxon>
        <taxon>Fungi</taxon>
        <taxon>Dikarya</taxon>
        <taxon>Basidiomycota</taxon>
        <taxon>Ustilaginomycotina</taxon>
        <taxon>Exobasidiomycetes</taxon>
        <taxon>Microstromatales</taxon>
        <taxon>Microstromatales incertae sedis</taxon>
        <taxon>Jaminaea</taxon>
    </lineage>
</organism>
<dbReference type="EMBL" id="KZ819671">
    <property type="protein sequence ID" value="PWN26528.1"/>
    <property type="molecule type" value="Genomic_DNA"/>
</dbReference>
<evidence type="ECO:0000313" key="3">
    <source>
        <dbReference type="EMBL" id="PWN26528.1"/>
    </source>
</evidence>
<accession>A0A316UP34</accession>
<name>A0A316UP34_9BASI</name>
<sequence>MLQLSVPCLVLPSFTLSLDIAPKIMTMLLLVVLFTGGLFTSVLAVPIFVCSWQLTTESPELHGYDWFCDADKQSVNASHAQYMCNGRHWDQVADLGFVEPTRDLLRFRKSAASGSLVVPMLTLSPMRDQVPLARKAKTVMMATASRMKRLASARILRFVWARTAPMTAPSNVSGSIVATIVYGRSPSAAQRRLQAWCRSGNRSDGQSGGTLSRSKGRSRRFCGDIRKAHEL</sequence>
<feature type="compositionally biased region" description="Basic and acidic residues" evidence="1">
    <location>
        <begin position="221"/>
        <end position="231"/>
    </location>
</feature>
<feature type="compositionally biased region" description="Polar residues" evidence="1">
    <location>
        <begin position="200"/>
        <end position="213"/>
    </location>
</feature>
<gene>
    <name evidence="3" type="ORF">BDZ90DRAFT_40653</name>
</gene>